<name>A0ABT9NDR6_9ACTO</name>
<evidence type="ECO:0000256" key="1">
    <source>
        <dbReference type="SAM" id="MobiDB-lite"/>
    </source>
</evidence>
<dbReference type="EMBL" id="JAUSQX010000001">
    <property type="protein sequence ID" value="MDP9805526.1"/>
    <property type="molecule type" value="Genomic_DNA"/>
</dbReference>
<gene>
    <name evidence="2" type="ORF">J2S70_000108</name>
</gene>
<accession>A0ABT9NDR6</accession>
<comment type="caution">
    <text evidence="2">The sequence shown here is derived from an EMBL/GenBank/DDBJ whole genome shotgun (WGS) entry which is preliminary data.</text>
</comment>
<sequence length="112" mass="12778">MANETHVAFERLIFALQEFNAVAISAHDPEDPSVISAADALADAYTLYDDAIYTQYGVDTPLDTYDDFDDDHDDDDLDDDFDDDDDDEDDFADDEYDDDFDDDDDDEDDFDD</sequence>
<evidence type="ECO:0000313" key="3">
    <source>
        <dbReference type="Proteomes" id="UP001243212"/>
    </source>
</evidence>
<dbReference type="Proteomes" id="UP001243212">
    <property type="component" value="Unassembled WGS sequence"/>
</dbReference>
<feature type="compositionally biased region" description="Acidic residues" evidence="1">
    <location>
        <begin position="64"/>
        <end position="112"/>
    </location>
</feature>
<proteinExistence type="predicted"/>
<dbReference type="RefSeq" id="WP_307681805.1">
    <property type="nucleotide sequence ID" value="NZ_JAUSQX010000001.1"/>
</dbReference>
<keyword evidence="3" id="KW-1185">Reference proteome</keyword>
<organism evidence="2 3">
    <name type="scientific">Trueperella bonasi</name>
    <dbReference type="NCBI Taxonomy" id="312286"/>
    <lineage>
        <taxon>Bacteria</taxon>
        <taxon>Bacillati</taxon>
        <taxon>Actinomycetota</taxon>
        <taxon>Actinomycetes</taxon>
        <taxon>Actinomycetales</taxon>
        <taxon>Actinomycetaceae</taxon>
        <taxon>Trueperella</taxon>
    </lineage>
</organism>
<reference evidence="2 3" key="1">
    <citation type="submission" date="2023-07" db="EMBL/GenBank/DDBJ databases">
        <title>Sequencing the genomes of 1000 actinobacteria strains.</title>
        <authorList>
            <person name="Klenk H.-P."/>
        </authorList>
    </citation>
    <scope>NUCLEOTIDE SEQUENCE [LARGE SCALE GENOMIC DNA]</scope>
    <source>
        <strain evidence="2 3">DSM 17163</strain>
    </source>
</reference>
<protein>
    <recommendedName>
        <fullName evidence="4">DNA primase</fullName>
    </recommendedName>
</protein>
<evidence type="ECO:0008006" key="4">
    <source>
        <dbReference type="Google" id="ProtNLM"/>
    </source>
</evidence>
<evidence type="ECO:0000313" key="2">
    <source>
        <dbReference type="EMBL" id="MDP9805526.1"/>
    </source>
</evidence>
<feature type="region of interest" description="Disordered" evidence="1">
    <location>
        <begin position="59"/>
        <end position="112"/>
    </location>
</feature>